<feature type="domain" description="Guanylate cyclase" evidence="2">
    <location>
        <begin position="11"/>
        <end position="121"/>
    </location>
</feature>
<sequence>MPARPDPLRAAFLVCDIVGATALADRIGDEPWLDLLIGHRALVRAEAEPRGGEEVAFRADGSILAFTGGTDAAAQCAIAIQRAVADLDADYAVRIGLHTGSALRHERTVIGRAVNHACRLADAAQPGEILVSPLAAGEAGARTEPVTVPFGSAAGRLPARRLAWDPQALRAPRRFGRATTDRGACA</sequence>
<dbReference type="SUPFAM" id="SSF55073">
    <property type="entry name" value="Nucleotide cyclase"/>
    <property type="match status" value="1"/>
</dbReference>
<dbReference type="PROSITE" id="PS50125">
    <property type="entry name" value="GUANYLATE_CYCLASE_2"/>
    <property type="match status" value="1"/>
</dbReference>
<dbReference type="RefSeq" id="WP_353864905.1">
    <property type="nucleotide sequence ID" value="NZ_CP088295.1"/>
</dbReference>
<comment type="similarity">
    <text evidence="1">Belongs to the adenylyl cyclase class-3 family.</text>
</comment>
<evidence type="ECO:0000259" key="2">
    <source>
        <dbReference type="PROSITE" id="PS50125"/>
    </source>
</evidence>
<accession>A0ABY5PIB0</accession>
<organism evidence="3 4">
    <name type="scientific">Svornostia abyssi</name>
    <dbReference type="NCBI Taxonomy" id="2898438"/>
    <lineage>
        <taxon>Bacteria</taxon>
        <taxon>Bacillati</taxon>
        <taxon>Actinomycetota</taxon>
        <taxon>Thermoleophilia</taxon>
        <taxon>Solirubrobacterales</taxon>
        <taxon>Baekduiaceae</taxon>
        <taxon>Svornostia</taxon>
    </lineage>
</organism>
<keyword evidence="4" id="KW-1185">Reference proteome</keyword>
<evidence type="ECO:0000313" key="4">
    <source>
        <dbReference type="Proteomes" id="UP001058860"/>
    </source>
</evidence>
<gene>
    <name evidence="3" type="ORF">LRS13_02480</name>
</gene>
<dbReference type="PANTHER" id="PTHR43081">
    <property type="entry name" value="ADENYLATE CYCLASE, TERMINAL-DIFFERENTIATION SPECIFIC-RELATED"/>
    <property type="match status" value="1"/>
</dbReference>
<evidence type="ECO:0000313" key="3">
    <source>
        <dbReference type="EMBL" id="UUY04418.1"/>
    </source>
</evidence>
<dbReference type="InterPro" id="IPR029787">
    <property type="entry name" value="Nucleotide_cyclase"/>
</dbReference>
<reference evidence="4" key="1">
    <citation type="submission" date="2021-11" db="EMBL/GenBank/DDBJ databases">
        <title>Cultivation dependent microbiological survey of springs from the worlds oldest radium mine currently devoted to the extraction of radon-saturated water.</title>
        <authorList>
            <person name="Kapinusova G."/>
            <person name="Smrhova T."/>
            <person name="Strejcek M."/>
            <person name="Suman J."/>
            <person name="Jani K."/>
            <person name="Pajer P."/>
            <person name="Uhlik O."/>
        </authorList>
    </citation>
    <scope>NUCLEOTIDE SEQUENCE [LARGE SCALE GENOMIC DNA]</scope>
    <source>
        <strain evidence="4">J379</strain>
    </source>
</reference>
<dbReference type="Proteomes" id="UP001058860">
    <property type="component" value="Chromosome"/>
</dbReference>
<name>A0ABY5PIB0_9ACTN</name>
<evidence type="ECO:0000256" key="1">
    <source>
        <dbReference type="ARBA" id="ARBA00005381"/>
    </source>
</evidence>
<dbReference type="InterPro" id="IPR001054">
    <property type="entry name" value="A/G_cyclase"/>
</dbReference>
<dbReference type="EMBL" id="CP088295">
    <property type="protein sequence ID" value="UUY04418.1"/>
    <property type="molecule type" value="Genomic_DNA"/>
</dbReference>
<protein>
    <submittedName>
        <fullName evidence="3">Adenylate/guanylate cyclase domain-containing protein</fullName>
    </submittedName>
</protein>
<dbReference type="PANTHER" id="PTHR43081:SF1">
    <property type="entry name" value="ADENYLATE CYCLASE, TERMINAL-DIFFERENTIATION SPECIFIC"/>
    <property type="match status" value="1"/>
</dbReference>
<dbReference type="Gene3D" id="3.30.70.1230">
    <property type="entry name" value="Nucleotide cyclase"/>
    <property type="match status" value="1"/>
</dbReference>
<proteinExistence type="inferred from homology"/>
<dbReference type="InterPro" id="IPR050697">
    <property type="entry name" value="Adenylyl/Guanylyl_Cyclase_3/4"/>
</dbReference>
<dbReference type="CDD" id="cd07302">
    <property type="entry name" value="CHD"/>
    <property type="match status" value="1"/>
</dbReference>